<feature type="domain" description="Iron-binding zinc finger CDGSH type" evidence="5">
    <location>
        <begin position="36"/>
        <end position="71"/>
    </location>
</feature>
<organism evidence="6">
    <name type="scientific">bioreactor metagenome</name>
    <dbReference type="NCBI Taxonomy" id="1076179"/>
    <lineage>
        <taxon>unclassified sequences</taxon>
        <taxon>metagenomes</taxon>
        <taxon>ecological metagenomes</taxon>
    </lineage>
</organism>
<dbReference type="GO" id="GO:0046872">
    <property type="term" value="F:metal ion binding"/>
    <property type="evidence" value="ECO:0007669"/>
    <property type="project" value="UniProtKB-KW"/>
</dbReference>
<dbReference type="SMART" id="SM00704">
    <property type="entry name" value="ZnF_CDGSH"/>
    <property type="match status" value="2"/>
</dbReference>
<dbReference type="InterPro" id="IPR018967">
    <property type="entry name" value="FeS-contain_CDGSH-typ"/>
</dbReference>
<keyword evidence="2" id="KW-0479">Metal-binding</keyword>
<reference evidence="6" key="1">
    <citation type="submission" date="2019-08" db="EMBL/GenBank/DDBJ databases">
        <authorList>
            <person name="Kucharzyk K."/>
            <person name="Murdoch R.W."/>
            <person name="Higgins S."/>
            <person name="Loffler F."/>
        </authorList>
    </citation>
    <scope>NUCLEOTIDE SEQUENCE</scope>
</reference>
<accession>A0A644T6H9</accession>
<evidence type="ECO:0000256" key="2">
    <source>
        <dbReference type="ARBA" id="ARBA00022723"/>
    </source>
</evidence>
<keyword evidence="4" id="KW-0411">Iron-sulfur</keyword>
<evidence type="ECO:0000256" key="4">
    <source>
        <dbReference type="ARBA" id="ARBA00023014"/>
    </source>
</evidence>
<evidence type="ECO:0000259" key="5">
    <source>
        <dbReference type="SMART" id="SM00704"/>
    </source>
</evidence>
<evidence type="ECO:0000313" key="6">
    <source>
        <dbReference type="EMBL" id="MPL61762.1"/>
    </source>
</evidence>
<dbReference type="Gene3D" id="3.40.5.90">
    <property type="entry name" value="CDGSH iron-sulfur domain, mitoNEET-type"/>
    <property type="match status" value="2"/>
</dbReference>
<comment type="caution">
    <text evidence="6">The sequence shown here is derived from an EMBL/GenBank/DDBJ whole genome shotgun (WGS) entry which is preliminary data.</text>
</comment>
<feature type="domain" description="Iron-binding zinc finger CDGSH type" evidence="5">
    <location>
        <begin position="179"/>
        <end position="220"/>
    </location>
</feature>
<dbReference type="PIRSF" id="PIRSF009180">
    <property type="entry name" value="UCP009180"/>
    <property type="match status" value="1"/>
</dbReference>
<sequence>MKIKITKNGPYIVTGSIPLYSETIACDEKGNSVGFKEKEKIDSNGTYTLCRCGKSKNKPFCDGSHLKFDFDGTEVSSKKIYEESLTTFETNKIRLDDAIELCDHSSFCQNNEGIRKLIENGDSESIKIAKEQAANCPSGRLLIWDKEKKESTEKEYEKEIVILYDQGKDCEGPIWVKGKIPIEGEDGEFYENRNRITLCRCGKSKHKPFCDGKHWMSPEMENKFRKKWNLKDLE</sequence>
<evidence type="ECO:0000256" key="3">
    <source>
        <dbReference type="ARBA" id="ARBA00023004"/>
    </source>
</evidence>
<dbReference type="InterPro" id="IPR010693">
    <property type="entry name" value="Divergent_4Fe-4S_mono-cluster"/>
</dbReference>
<keyword evidence="3" id="KW-0408">Iron</keyword>
<dbReference type="InterPro" id="IPR042216">
    <property type="entry name" value="MitoNEET_CISD"/>
</dbReference>
<dbReference type="InterPro" id="IPR052950">
    <property type="entry name" value="CISD"/>
</dbReference>
<protein>
    <recommendedName>
        <fullName evidence="5">Iron-binding zinc finger CDGSH type domain-containing protein</fullName>
    </recommendedName>
</protein>
<dbReference type="PANTHER" id="PTHR46491:SF3">
    <property type="entry name" value="CDGSH IRON-SULFUR DOMAIN-CONTAINING PROTEIN 3, MITOCHONDRIAL"/>
    <property type="match status" value="1"/>
</dbReference>
<dbReference type="PANTHER" id="PTHR46491">
    <property type="entry name" value="CDGSH IRON SULFUR DOMAIN PROTEIN HOMOLOG"/>
    <property type="match status" value="1"/>
</dbReference>
<dbReference type="InterPro" id="IPR016548">
    <property type="entry name" value="UCP009180"/>
</dbReference>
<evidence type="ECO:0000256" key="1">
    <source>
        <dbReference type="ARBA" id="ARBA00022714"/>
    </source>
</evidence>
<dbReference type="GO" id="GO:0051537">
    <property type="term" value="F:2 iron, 2 sulfur cluster binding"/>
    <property type="evidence" value="ECO:0007669"/>
    <property type="project" value="UniProtKB-KW"/>
</dbReference>
<keyword evidence="1" id="KW-0001">2Fe-2S</keyword>
<name>A0A644T6H9_9ZZZZ</name>
<dbReference type="GO" id="GO:0005737">
    <property type="term" value="C:cytoplasm"/>
    <property type="evidence" value="ECO:0007669"/>
    <property type="project" value="UniProtKB-ARBA"/>
</dbReference>
<proteinExistence type="predicted"/>
<gene>
    <name evidence="6" type="ORF">SDC9_07349</name>
</gene>
<dbReference type="Pfam" id="PF09360">
    <property type="entry name" value="zf-CDGSH"/>
    <property type="match status" value="2"/>
</dbReference>
<dbReference type="EMBL" id="VSSQ01000016">
    <property type="protein sequence ID" value="MPL61762.1"/>
    <property type="molecule type" value="Genomic_DNA"/>
</dbReference>
<dbReference type="Pfam" id="PF06902">
    <property type="entry name" value="Fer4_19"/>
    <property type="match status" value="1"/>
</dbReference>
<dbReference type="AlphaFoldDB" id="A0A644T6H9"/>